<comment type="caution">
    <text evidence="1">The sequence shown here is derived from an EMBL/GenBank/DDBJ whole genome shotgun (WGS) entry which is preliminary data.</text>
</comment>
<dbReference type="InterPro" id="IPR010131">
    <property type="entry name" value="MdtP/NodT-like"/>
</dbReference>
<dbReference type="GO" id="GO:0015562">
    <property type="term" value="F:efflux transmembrane transporter activity"/>
    <property type="evidence" value="ECO:0007669"/>
    <property type="project" value="InterPro"/>
</dbReference>
<reference evidence="1" key="1">
    <citation type="submission" date="2016-10" db="EMBL/GenBank/DDBJ databases">
        <title>Sequence of Gallionella enrichment culture.</title>
        <authorList>
            <person name="Poehlein A."/>
            <person name="Muehling M."/>
            <person name="Daniel R."/>
        </authorList>
    </citation>
    <scope>NUCLEOTIDE SEQUENCE</scope>
</reference>
<accession>A0A1J5S936</accession>
<dbReference type="SUPFAM" id="SSF56954">
    <property type="entry name" value="Outer membrane efflux proteins (OEP)"/>
    <property type="match status" value="1"/>
</dbReference>
<dbReference type="AlphaFoldDB" id="A0A1J5S936"/>
<dbReference type="PANTHER" id="PTHR30203">
    <property type="entry name" value="OUTER MEMBRANE CATION EFFLUX PROTEIN"/>
    <property type="match status" value="1"/>
</dbReference>
<dbReference type="PIRSF" id="PIRSF001892">
    <property type="entry name" value="CyaE"/>
    <property type="match status" value="1"/>
</dbReference>
<organism evidence="1">
    <name type="scientific">mine drainage metagenome</name>
    <dbReference type="NCBI Taxonomy" id="410659"/>
    <lineage>
        <taxon>unclassified sequences</taxon>
        <taxon>metagenomes</taxon>
        <taxon>ecological metagenomes</taxon>
    </lineage>
</organism>
<dbReference type="Gene3D" id="1.20.1600.10">
    <property type="entry name" value="Outer membrane efflux proteins (OEP)"/>
    <property type="match status" value="1"/>
</dbReference>
<name>A0A1J5S936_9ZZZZ</name>
<dbReference type="InterPro" id="IPR003423">
    <property type="entry name" value="OMP_efflux"/>
</dbReference>
<protein>
    <submittedName>
        <fullName evidence="1">Outer membrane protein OprM</fullName>
    </submittedName>
</protein>
<dbReference type="Pfam" id="PF02321">
    <property type="entry name" value="OEP"/>
    <property type="match status" value="2"/>
</dbReference>
<gene>
    <name evidence="1" type="primary">oprM_12</name>
    <name evidence="1" type="ORF">GALL_133820</name>
</gene>
<sequence length="497" mass="52821">MNIPIKTLFKRLKINLSGLLLGSMVLLQSSLVFAADSIWYSTNDPLKTEAYSPPAIPEGYLADSACAVANVNNALTLADVVETALCNNPQTREAYANARVQAAQLGVAKSAYFPVVNDNVSANLNWANPESTVRKNPYNNLSNNIVASYLLYDFGNRDANLENARQLLQAASATQSTVVQSLLLNATQSYYQVQAAIAALSAAIESEHASEESYKAAQARYQAGVSTPADKLQAQTLLAQNTLSRITIEGTLKNAYGALANVMGLAANQAIKLTPIAITQLQQSQLAQNVDADINALIEQARVRRPDLMASEAQVKAAEASIAASRAAAKPTVSVAVSNSFQDGSNLTSTNNSALGITVSIPLFSGYGPTYKIRSAEAFAEAKSAQRDQLRLQISLDVWRAYQNLRTANESIRATAVLLSSAEESSRVALGRYKAGVGNILDTLTAQSALASARQQQIQASLNWNIARATLAQSIGGLDNAMIQTLPTGGNQPIGLN</sequence>
<dbReference type="InterPro" id="IPR028351">
    <property type="entry name" value="CyaE"/>
</dbReference>
<dbReference type="EMBL" id="MLJW01000057">
    <property type="protein sequence ID" value="OIR04451.1"/>
    <property type="molecule type" value="Genomic_DNA"/>
</dbReference>
<dbReference type="PANTHER" id="PTHR30203:SF29">
    <property type="entry name" value="PROTEIN CYAE"/>
    <property type="match status" value="1"/>
</dbReference>
<evidence type="ECO:0000313" key="1">
    <source>
        <dbReference type="EMBL" id="OIR04451.1"/>
    </source>
</evidence>
<proteinExistence type="predicted"/>